<dbReference type="AlphaFoldDB" id="S8CHY5"/>
<reference evidence="1 2" key="1">
    <citation type="journal article" date="2013" name="BMC Genomics">
        <title>The miniature genome of a carnivorous plant Genlisea aurea contains a low number of genes and short non-coding sequences.</title>
        <authorList>
            <person name="Leushkin E.V."/>
            <person name="Sutormin R.A."/>
            <person name="Nabieva E.R."/>
            <person name="Penin A.A."/>
            <person name="Kondrashov A.S."/>
            <person name="Logacheva M.D."/>
        </authorList>
    </citation>
    <scope>NUCLEOTIDE SEQUENCE [LARGE SCALE GENOMIC DNA]</scope>
</reference>
<evidence type="ECO:0000313" key="1">
    <source>
        <dbReference type="EMBL" id="EPS64251.1"/>
    </source>
</evidence>
<dbReference type="Gene3D" id="3.80.10.10">
    <property type="entry name" value="Ribonuclease Inhibitor"/>
    <property type="match status" value="1"/>
</dbReference>
<dbReference type="Proteomes" id="UP000015453">
    <property type="component" value="Unassembled WGS sequence"/>
</dbReference>
<dbReference type="SUPFAM" id="SSF52058">
    <property type="entry name" value="L domain-like"/>
    <property type="match status" value="1"/>
</dbReference>
<dbReference type="PANTHER" id="PTHR15140:SF37">
    <property type="entry name" value="UBIQUITIN-LIKE DOMAIN-CONTAINING PROTEIN"/>
    <property type="match status" value="1"/>
</dbReference>
<evidence type="ECO:0000313" key="2">
    <source>
        <dbReference type="Proteomes" id="UP000015453"/>
    </source>
</evidence>
<sequence>DGKITECRIHDLLRELCIRQAEEQKFIYHNKGISKARRISITSHLSIRSLNPDQFSLHTIFCFVEEYGFIYRLTSMPWKLLRVLDMKANVVTEFPPVLFQLYHLRYLAIRYIYMTGFDIEEDISNLENLETILVDSDIDNTGFRFSSSPNIILSFPRFWTMKNLRHAVINDVSLPDPRSQKFPLENLLTLSKLHNFRCTEEAVELIPNLKNMSVSYWLDGEDMHHYHLNNFARFRNLDSFTIGFRFKSEIFNNPFVGCLVLPSSLRRLTIDRCRGCILWEGISAAIGSLPNLEYLNFQNVRFCGDIWETREGDFQNLRELQMGYVTLKSWITESSTHFPNLERLVMCLCYLTEVPDCIGDIATLQLINADRCSEVVSEWARRIREEQREMGNEILE</sequence>
<comment type="caution">
    <text evidence="1">The sequence shown here is derived from an EMBL/GenBank/DDBJ whole genome shotgun (WGS) entry which is preliminary data.</text>
</comment>
<name>S8CHY5_9LAMI</name>
<dbReference type="EMBL" id="AUSU01004950">
    <property type="protein sequence ID" value="EPS64251.1"/>
    <property type="molecule type" value="Genomic_DNA"/>
</dbReference>
<feature type="non-terminal residue" evidence="1">
    <location>
        <position position="396"/>
    </location>
</feature>
<dbReference type="InterPro" id="IPR032675">
    <property type="entry name" value="LRR_dom_sf"/>
</dbReference>
<dbReference type="OrthoDB" id="913621at2759"/>
<protein>
    <submittedName>
        <fullName evidence="1">Uncharacterized protein</fullName>
    </submittedName>
</protein>
<dbReference type="PANTHER" id="PTHR15140">
    <property type="entry name" value="TUBULIN-SPECIFIC CHAPERONE E"/>
    <property type="match status" value="1"/>
</dbReference>
<organism evidence="1 2">
    <name type="scientific">Genlisea aurea</name>
    <dbReference type="NCBI Taxonomy" id="192259"/>
    <lineage>
        <taxon>Eukaryota</taxon>
        <taxon>Viridiplantae</taxon>
        <taxon>Streptophyta</taxon>
        <taxon>Embryophyta</taxon>
        <taxon>Tracheophyta</taxon>
        <taxon>Spermatophyta</taxon>
        <taxon>Magnoliopsida</taxon>
        <taxon>eudicotyledons</taxon>
        <taxon>Gunneridae</taxon>
        <taxon>Pentapetalae</taxon>
        <taxon>asterids</taxon>
        <taxon>lamiids</taxon>
        <taxon>Lamiales</taxon>
        <taxon>Lentibulariaceae</taxon>
        <taxon>Genlisea</taxon>
    </lineage>
</organism>
<gene>
    <name evidence="1" type="ORF">M569_10530</name>
</gene>
<feature type="non-terminal residue" evidence="1">
    <location>
        <position position="1"/>
    </location>
</feature>
<accession>S8CHY5</accession>
<proteinExistence type="predicted"/>
<keyword evidence="2" id="KW-1185">Reference proteome</keyword>